<keyword evidence="9" id="KW-1185">Reference proteome</keyword>
<dbReference type="CDD" id="cd00609">
    <property type="entry name" value="AAT_like"/>
    <property type="match status" value="1"/>
</dbReference>
<comment type="cofactor">
    <cofactor evidence="1 6">
        <name>pyridoxal 5'-phosphate</name>
        <dbReference type="ChEBI" id="CHEBI:597326"/>
    </cofactor>
</comment>
<protein>
    <submittedName>
        <fullName evidence="8">Aminotransferase</fullName>
    </submittedName>
</protein>
<dbReference type="InterPro" id="IPR004839">
    <property type="entry name" value="Aminotransferase_I/II_large"/>
</dbReference>
<dbReference type="GO" id="GO:0006520">
    <property type="term" value="P:amino acid metabolic process"/>
    <property type="evidence" value="ECO:0007669"/>
    <property type="project" value="InterPro"/>
</dbReference>
<comment type="similarity">
    <text evidence="6">Belongs to the class-II pyridoxal-phosphate-dependent aminotransferase family.</text>
</comment>
<dbReference type="Pfam" id="PF00155">
    <property type="entry name" value="Aminotran_1_2"/>
    <property type="match status" value="1"/>
</dbReference>
<proteinExistence type="inferred from homology"/>
<keyword evidence="4 8" id="KW-0808">Transferase</keyword>
<evidence type="ECO:0000256" key="5">
    <source>
        <dbReference type="ARBA" id="ARBA00022898"/>
    </source>
</evidence>
<evidence type="ECO:0000256" key="2">
    <source>
        <dbReference type="ARBA" id="ARBA00007441"/>
    </source>
</evidence>
<evidence type="ECO:0000313" key="9">
    <source>
        <dbReference type="Proteomes" id="UP000503640"/>
    </source>
</evidence>
<dbReference type="RefSeq" id="WP_176066285.1">
    <property type="nucleotide sequence ID" value="NZ_BJTG01000006.1"/>
</dbReference>
<dbReference type="InterPro" id="IPR015424">
    <property type="entry name" value="PyrdxlP-dep_Trfase"/>
</dbReference>
<dbReference type="Proteomes" id="UP000503640">
    <property type="component" value="Unassembled WGS sequence"/>
</dbReference>
<dbReference type="Gene3D" id="3.40.640.10">
    <property type="entry name" value="Type I PLP-dependent aspartate aminotransferase-like (Major domain)"/>
    <property type="match status" value="1"/>
</dbReference>
<dbReference type="AlphaFoldDB" id="A0A7I9VPM0"/>
<feature type="domain" description="Aminotransferase class I/classII large" evidence="7">
    <location>
        <begin position="36"/>
        <end position="381"/>
    </location>
</feature>
<dbReference type="EMBL" id="BJTG01000006">
    <property type="protein sequence ID" value="GEJ58089.1"/>
    <property type="molecule type" value="Genomic_DNA"/>
</dbReference>
<evidence type="ECO:0000256" key="1">
    <source>
        <dbReference type="ARBA" id="ARBA00001933"/>
    </source>
</evidence>
<comment type="similarity">
    <text evidence="2">Belongs to the class-I pyridoxal-phosphate-dependent aminotransferase family.</text>
</comment>
<evidence type="ECO:0000256" key="3">
    <source>
        <dbReference type="ARBA" id="ARBA00022576"/>
    </source>
</evidence>
<reference evidence="9" key="1">
    <citation type="journal article" date="2020" name="Appl. Environ. Microbiol.">
        <title>Diazotrophic Anaeromyxobacter Isolates from Soils.</title>
        <authorList>
            <person name="Masuda Y."/>
            <person name="Yamanaka H."/>
            <person name="Xu Z.X."/>
            <person name="Shiratori Y."/>
            <person name="Aono T."/>
            <person name="Amachi S."/>
            <person name="Senoo K."/>
            <person name="Itoh H."/>
        </authorList>
    </citation>
    <scope>NUCLEOTIDE SEQUENCE [LARGE SCALE GENOMIC DNA]</scope>
    <source>
        <strain evidence="9">R267</strain>
    </source>
</reference>
<evidence type="ECO:0000256" key="4">
    <source>
        <dbReference type="ARBA" id="ARBA00022679"/>
    </source>
</evidence>
<evidence type="ECO:0000256" key="6">
    <source>
        <dbReference type="RuleBase" id="RU003693"/>
    </source>
</evidence>
<dbReference type="PANTHER" id="PTHR46383:SF1">
    <property type="entry name" value="ASPARTATE AMINOTRANSFERASE"/>
    <property type="match status" value="1"/>
</dbReference>
<accession>A0A7I9VPM0</accession>
<dbReference type="SUPFAM" id="SSF53383">
    <property type="entry name" value="PLP-dependent transferases"/>
    <property type="match status" value="1"/>
</dbReference>
<dbReference type="InterPro" id="IPR050596">
    <property type="entry name" value="AspAT/PAT-like"/>
</dbReference>
<comment type="caution">
    <text evidence="8">The sequence shown here is derived from an EMBL/GenBank/DDBJ whole genome shotgun (WGS) entry which is preliminary data.</text>
</comment>
<dbReference type="PANTHER" id="PTHR46383">
    <property type="entry name" value="ASPARTATE AMINOTRANSFERASE"/>
    <property type="match status" value="1"/>
</dbReference>
<gene>
    <name evidence="8" type="ORF">AMYX_28300</name>
</gene>
<keyword evidence="5 6" id="KW-0663">Pyridoxal phosphate</keyword>
<evidence type="ECO:0000313" key="8">
    <source>
        <dbReference type="EMBL" id="GEJ58089.1"/>
    </source>
</evidence>
<dbReference type="GO" id="GO:0030170">
    <property type="term" value="F:pyridoxal phosphate binding"/>
    <property type="evidence" value="ECO:0007669"/>
    <property type="project" value="InterPro"/>
</dbReference>
<dbReference type="PROSITE" id="PS00599">
    <property type="entry name" value="AA_TRANSFER_CLASS_2"/>
    <property type="match status" value="1"/>
</dbReference>
<sequence>MPRHPSLSAATAGLSADVYSALAERARRRGGTIHPLHVGDTYLDPPEGARAEAQRTAEHPRLHNYAPVQGEPALLAAIRRRLAGRYGHDLDPACLQVVPGATTGLALVLAALLDPGDELLLPSPFWPLIRGLATTRGCAPVEVPFFTRLGEPGFDPEAALEAAVTPRTAAVYVNTPHNPTGRILPEPVVDAVARVARRHDLWVLADDAYEELVYGQPHRPLWLRADLADRTVASHTLSKSYAFAGGRVGFVHGPPDAMRAIRGVQVFNAYCAPRPMQLGAARALEEGDAWLAETRRLYARAGAEAAAALGLPAPEAGTFLFLDAAPYFLPGEGLPGFLERCLDAGVLLTPGPAAGRDYGTWVRLCFTAVPPAELTDALGRLARVLGRSGVSRSDR</sequence>
<dbReference type="InterPro" id="IPR015421">
    <property type="entry name" value="PyrdxlP-dep_Trfase_major"/>
</dbReference>
<evidence type="ECO:0000259" key="7">
    <source>
        <dbReference type="Pfam" id="PF00155"/>
    </source>
</evidence>
<name>A0A7I9VPM0_9BACT</name>
<keyword evidence="3 8" id="KW-0032">Aminotransferase</keyword>
<dbReference type="InterPro" id="IPR001917">
    <property type="entry name" value="Aminotrans_II_pyridoxalP_BS"/>
</dbReference>
<dbReference type="GO" id="GO:0008483">
    <property type="term" value="F:transaminase activity"/>
    <property type="evidence" value="ECO:0007669"/>
    <property type="project" value="UniProtKB-KW"/>
</dbReference>
<organism evidence="8 9">
    <name type="scientific">Anaeromyxobacter diazotrophicus</name>
    <dbReference type="NCBI Taxonomy" id="2590199"/>
    <lineage>
        <taxon>Bacteria</taxon>
        <taxon>Pseudomonadati</taxon>
        <taxon>Myxococcota</taxon>
        <taxon>Myxococcia</taxon>
        <taxon>Myxococcales</taxon>
        <taxon>Cystobacterineae</taxon>
        <taxon>Anaeromyxobacteraceae</taxon>
        <taxon>Anaeromyxobacter</taxon>
    </lineage>
</organism>